<accession>M0CEB8</accession>
<dbReference type="OrthoDB" id="351109at2157"/>
<evidence type="ECO:0000313" key="1">
    <source>
        <dbReference type="EMBL" id="ELZ20983.1"/>
    </source>
</evidence>
<dbReference type="AlphaFoldDB" id="M0CEB8"/>
<organism evidence="1 2">
    <name type="scientific">Haloterrigena salina JCM 13891</name>
    <dbReference type="NCBI Taxonomy" id="1227488"/>
    <lineage>
        <taxon>Archaea</taxon>
        <taxon>Methanobacteriati</taxon>
        <taxon>Methanobacteriota</taxon>
        <taxon>Stenosarchaea group</taxon>
        <taxon>Halobacteria</taxon>
        <taxon>Halobacteriales</taxon>
        <taxon>Natrialbaceae</taxon>
        <taxon>Haloterrigena</taxon>
    </lineage>
</organism>
<protein>
    <submittedName>
        <fullName evidence="1">Uncharacterized protein</fullName>
    </submittedName>
</protein>
<dbReference type="RefSeq" id="WP_008893483.1">
    <property type="nucleotide sequence ID" value="NZ_AOIS01000022.1"/>
</dbReference>
<proteinExistence type="predicted"/>
<sequence>MSAGNVVESIEELNRVFHHEADFQHALAWHIHQQYPDARLRLERRFPGEKFPGLTEDVYIDIWLELDGDAIPIELKYKPDTFRGEWGDESFDLRRHSAQDVARYDFISDIARVETAVAAEECSYGAVVLLTNDHLYWQPPTRDDVVDYEFRLNDGKILEGELSWAEDVGAGTVGKKRDQPIKLNETYELDWRNYDYDIPSDPEESDDFRYLFVKVE</sequence>
<dbReference type="eggNOG" id="ENOG502N5XX">
    <property type="taxonomic scope" value="Archaea"/>
</dbReference>
<dbReference type="EMBL" id="AOIS01000022">
    <property type="protein sequence ID" value="ELZ20983.1"/>
    <property type="molecule type" value="Genomic_DNA"/>
</dbReference>
<keyword evidence="2" id="KW-1185">Reference proteome</keyword>
<comment type="caution">
    <text evidence="1">The sequence shown here is derived from an EMBL/GenBank/DDBJ whole genome shotgun (WGS) entry which is preliminary data.</text>
</comment>
<gene>
    <name evidence="1" type="ORF">C477_05777</name>
</gene>
<name>M0CEB8_9EURY</name>
<reference evidence="1 2" key="1">
    <citation type="journal article" date="2014" name="PLoS Genet.">
        <title>Phylogenetically driven sequencing of extremely halophilic archaea reveals strategies for static and dynamic osmo-response.</title>
        <authorList>
            <person name="Becker E.A."/>
            <person name="Seitzer P.M."/>
            <person name="Tritt A."/>
            <person name="Larsen D."/>
            <person name="Krusor M."/>
            <person name="Yao A.I."/>
            <person name="Wu D."/>
            <person name="Madern D."/>
            <person name="Eisen J.A."/>
            <person name="Darling A.E."/>
            <person name="Facciotti M.T."/>
        </authorList>
    </citation>
    <scope>NUCLEOTIDE SEQUENCE [LARGE SCALE GENOMIC DNA]</scope>
    <source>
        <strain evidence="1 2">JCM 13891</strain>
    </source>
</reference>
<dbReference type="Proteomes" id="UP000011657">
    <property type="component" value="Unassembled WGS sequence"/>
</dbReference>
<evidence type="ECO:0000313" key="2">
    <source>
        <dbReference type="Proteomes" id="UP000011657"/>
    </source>
</evidence>